<dbReference type="RefSeq" id="WP_179742890.1">
    <property type="nucleotide sequence ID" value="NZ_JACCAS010000001.1"/>
</dbReference>
<protein>
    <submittedName>
        <fullName evidence="1">Uncharacterized protein</fullName>
    </submittedName>
</protein>
<evidence type="ECO:0000313" key="2">
    <source>
        <dbReference type="Proteomes" id="UP000540929"/>
    </source>
</evidence>
<proteinExistence type="predicted"/>
<keyword evidence="2" id="KW-1185">Reference proteome</keyword>
<name>A0A7Y9WIA6_9BURK</name>
<dbReference type="EMBL" id="JACCAS010000001">
    <property type="protein sequence ID" value="NYH21400.1"/>
    <property type="molecule type" value="Genomic_DNA"/>
</dbReference>
<organism evidence="1 2">
    <name type="scientific">Paraburkholderia bryophila</name>
    <dbReference type="NCBI Taxonomy" id="420952"/>
    <lineage>
        <taxon>Bacteria</taxon>
        <taxon>Pseudomonadati</taxon>
        <taxon>Pseudomonadota</taxon>
        <taxon>Betaproteobacteria</taxon>
        <taxon>Burkholderiales</taxon>
        <taxon>Burkholderiaceae</taxon>
        <taxon>Paraburkholderia</taxon>
    </lineage>
</organism>
<dbReference type="Proteomes" id="UP000540929">
    <property type="component" value="Unassembled WGS sequence"/>
</dbReference>
<dbReference type="AlphaFoldDB" id="A0A7Y9WIA6"/>
<evidence type="ECO:0000313" key="1">
    <source>
        <dbReference type="EMBL" id="NYH21400.1"/>
    </source>
</evidence>
<reference evidence="1 2" key="1">
    <citation type="submission" date="2020-07" db="EMBL/GenBank/DDBJ databases">
        <title>Exploring microbial biodiversity for novel pathways involved in the catabolism of aromatic compounds derived from lignin.</title>
        <authorList>
            <person name="Elkins J."/>
        </authorList>
    </citation>
    <scope>NUCLEOTIDE SEQUENCE [LARGE SCALE GENOMIC DNA]</scope>
    <source>
        <strain evidence="1 2">H2C3C</strain>
    </source>
</reference>
<accession>A0A7Y9WIA6</accession>
<gene>
    <name evidence="1" type="ORF">GGD40_000879</name>
</gene>
<sequence length="143" mass="16498">MINDQLQAQEKQEDPNQELHMFCLQWAEWHRSRRLFAPPIPPTILARLQPSRVGEPPNAILSADLSYFNLSLLSQPESTGKTAMYHFYIHRLRPIKLVAAEMGITTQGFYKAMRKARGEAYSSYRRMMGAPVEFSVSTHEFQV</sequence>
<comment type="caution">
    <text evidence="1">The sequence shown here is derived from an EMBL/GenBank/DDBJ whole genome shotgun (WGS) entry which is preliminary data.</text>
</comment>